<keyword evidence="3" id="KW-1185">Reference proteome</keyword>
<name>A0AA86NH85_9EUKA</name>
<protein>
    <submittedName>
        <fullName evidence="2">Hypothetical_protein</fullName>
    </submittedName>
</protein>
<dbReference type="EMBL" id="CATOUU010000171">
    <property type="protein sequence ID" value="CAI9919283.1"/>
    <property type="molecule type" value="Genomic_DNA"/>
</dbReference>
<proteinExistence type="predicted"/>
<dbReference type="Proteomes" id="UP001642409">
    <property type="component" value="Unassembled WGS sequence"/>
</dbReference>
<sequence>MLTIYLSCISTSILKHTELSLCIERKQSNGAKNIARSMQRNTMPTALPPQRIVMFNSNALTTTGKFDYLKFDYHEKGMMKVATQSPIKEVPTKPRQRSPRKLCQLCQNNCVQQKWQSDKNRSQKQFSVQNLVCIVRACKK</sequence>
<accession>A0AA86NH85</accession>
<dbReference type="AlphaFoldDB" id="A0AA86NH85"/>
<evidence type="ECO:0000313" key="3">
    <source>
        <dbReference type="Proteomes" id="UP001642409"/>
    </source>
</evidence>
<organism evidence="1">
    <name type="scientific">Hexamita inflata</name>
    <dbReference type="NCBI Taxonomy" id="28002"/>
    <lineage>
        <taxon>Eukaryota</taxon>
        <taxon>Metamonada</taxon>
        <taxon>Diplomonadida</taxon>
        <taxon>Hexamitidae</taxon>
        <taxon>Hexamitinae</taxon>
        <taxon>Hexamita</taxon>
    </lineage>
</organism>
<evidence type="ECO:0000313" key="2">
    <source>
        <dbReference type="EMBL" id="CAL5977830.1"/>
    </source>
</evidence>
<gene>
    <name evidence="2" type="ORF">HINF_LOCUS4495</name>
    <name evidence="1" type="ORF">HINF_LOCUS6928</name>
</gene>
<evidence type="ECO:0000313" key="1">
    <source>
        <dbReference type="EMBL" id="CAI9919283.1"/>
    </source>
</evidence>
<reference evidence="1" key="1">
    <citation type="submission" date="2023-06" db="EMBL/GenBank/DDBJ databases">
        <authorList>
            <person name="Kurt Z."/>
        </authorList>
    </citation>
    <scope>NUCLEOTIDE SEQUENCE</scope>
</reference>
<comment type="caution">
    <text evidence="1">The sequence shown here is derived from an EMBL/GenBank/DDBJ whole genome shotgun (WGS) entry which is preliminary data.</text>
</comment>
<dbReference type="EMBL" id="CAXDID020000008">
    <property type="protein sequence ID" value="CAL5977830.1"/>
    <property type="molecule type" value="Genomic_DNA"/>
</dbReference>
<reference evidence="2 3" key="2">
    <citation type="submission" date="2024-07" db="EMBL/GenBank/DDBJ databases">
        <authorList>
            <person name="Akdeniz Z."/>
        </authorList>
    </citation>
    <scope>NUCLEOTIDE SEQUENCE [LARGE SCALE GENOMIC DNA]</scope>
</reference>